<dbReference type="InterPro" id="IPR041677">
    <property type="entry name" value="DNA2/NAM7_AAA_11"/>
</dbReference>
<dbReference type="SUPFAM" id="SSF52980">
    <property type="entry name" value="Restriction endonuclease-like"/>
    <property type="match status" value="1"/>
</dbReference>
<feature type="domain" description="Restriction endonuclease type II-like" evidence="8">
    <location>
        <begin position="1392"/>
        <end position="1485"/>
    </location>
</feature>
<dbReference type="InterPro" id="IPR050534">
    <property type="entry name" value="Coronavir_polyprotein_1ab"/>
</dbReference>
<dbReference type="KEGG" id="vff:VITFI_CDS2772"/>
<name>A0A221KI00_VITFI</name>
<protein>
    <submittedName>
        <fullName evidence="9">DNA helicase</fullName>
    </submittedName>
</protein>
<accession>A0A221KI00</accession>
<comment type="similarity">
    <text evidence="1">Belongs to the DNA2/NAM7 helicase family.</text>
</comment>
<dbReference type="InterPro" id="IPR049468">
    <property type="entry name" value="Restrct_endonuc-II-like_dom"/>
</dbReference>
<dbReference type="Pfam" id="PF18741">
    <property type="entry name" value="MTES_1575"/>
    <property type="match status" value="1"/>
</dbReference>
<evidence type="ECO:0000259" key="7">
    <source>
        <dbReference type="Pfam" id="PF13087"/>
    </source>
</evidence>
<proteinExistence type="inferred from homology"/>
<feature type="domain" description="DNA2/NAM7 helicase helicase" evidence="6">
    <location>
        <begin position="396"/>
        <end position="511"/>
    </location>
</feature>
<dbReference type="Gene3D" id="3.40.960.10">
    <property type="entry name" value="VSR Endonuclease"/>
    <property type="match status" value="1"/>
</dbReference>
<dbReference type="SUPFAM" id="SSF52540">
    <property type="entry name" value="P-loop containing nucleoside triphosphate hydrolases"/>
    <property type="match status" value="1"/>
</dbReference>
<dbReference type="Proteomes" id="UP000199729">
    <property type="component" value="Chromosome"/>
</dbReference>
<evidence type="ECO:0000256" key="5">
    <source>
        <dbReference type="ARBA" id="ARBA00022840"/>
    </source>
</evidence>
<evidence type="ECO:0000259" key="8">
    <source>
        <dbReference type="Pfam" id="PF18741"/>
    </source>
</evidence>
<reference evidence="9 10" key="1">
    <citation type="submission" date="2017-07" db="EMBL/GenBank/DDBJ databases">
        <title>Complete Genome Sequence of the cosmetic ferment Vitreoscilla filiformis (ATCC15551).</title>
        <authorList>
            <person name="Contreras S."/>
            <person name="Sagory-Zalkind P."/>
            <person name="Blanquart H."/>
            <person name="Iltis A."/>
            <person name="Morand S.C."/>
        </authorList>
    </citation>
    <scope>NUCLEOTIDE SEQUENCE [LARGE SCALE GENOMIC DNA]</scope>
    <source>
        <strain evidence="9 10">ATCC 15551</strain>
    </source>
</reference>
<dbReference type="PANTHER" id="PTHR43788">
    <property type="entry name" value="DNA2/NAM7 HELICASE FAMILY MEMBER"/>
    <property type="match status" value="1"/>
</dbReference>
<evidence type="ECO:0000313" key="10">
    <source>
        <dbReference type="Proteomes" id="UP000199729"/>
    </source>
</evidence>
<dbReference type="Pfam" id="PF13087">
    <property type="entry name" value="AAA_12"/>
    <property type="match status" value="1"/>
</dbReference>
<dbReference type="PANTHER" id="PTHR43788:SF8">
    <property type="entry name" value="DNA-BINDING PROTEIN SMUBP-2"/>
    <property type="match status" value="1"/>
</dbReference>
<dbReference type="GO" id="GO:0043139">
    <property type="term" value="F:5'-3' DNA helicase activity"/>
    <property type="evidence" value="ECO:0007669"/>
    <property type="project" value="TreeGrafter"/>
</dbReference>
<dbReference type="GO" id="GO:0016787">
    <property type="term" value="F:hydrolase activity"/>
    <property type="evidence" value="ECO:0007669"/>
    <property type="project" value="UniProtKB-KW"/>
</dbReference>
<dbReference type="RefSeq" id="WP_089417458.1">
    <property type="nucleotide sequence ID" value="NZ_CP022423.1"/>
</dbReference>
<keyword evidence="5" id="KW-0067">ATP-binding</keyword>
<dbReference type="InterPro" id="IPR011335">
    <property type="entry name" value="Restrct_endonuc-II-like"/>
</dbReference>
<dbReference type="EMBL" id="CP022423">
    <property type="protein sequence ID" value="ASM78549.1"/>
    <property type="molecule type" value="Genomic_DNA"/>
</dbReference>
<gene>
    <name evidence="9" type="ORF">VITFI_CDS2772</name>
</gene>
<dbReference type="Pfam" id="PF13086">
    <property type="entry name" value="AAA_11"/>
    <property type="match status" value="1"/>
</dbReference>
<organism evidence="9 10">
    <name type="scientific">Vitreoscilla filiformis</name>
    <dbReference type="NCBI Taxonomy" id="63"/>
    <lineage>
        <taxon>Bacteria</taxon>
        <taxon>Pseudomonadati</taxon>
        <taxon>Pseudomonadota</taxon>
        <taxon>Betaproteobacteria</taxon>
        <taxon>Neisseriales</taxon>
        <taxon>Neisseriaceae</taxon>
        <taxon>Vitreoscilla</taxon>
    </lineage>
</organism>
<sequence length="1514" mass="166740">MSHSAQRLARLLDQVIEQARDTDPQHFHLGRHAHWLKSPAQLQGLSGLSVAPSLSAGEPVWLRLERPDPEPLPAPGLEEQLVGLIHTQDDPDGPPPHLDEVMLARRLALTVTDRSDDAVQRIETRVSVWVSQALADHLAAWTQWADAERARRRSVALYSELFALKQQIEATQTTQALELVWGLGVSAWQLPTKPDKSTSAVQYPLITQALEVVLEEGSLALLLRPRTLAPRLAFDVWGSAGLPMARETERRALEALAACEPGLHPSTPGAFESVWRVVAGTLHERGRYLPTPAGGVPVWPEPGPDLHVSDAWVLLARPRSNSYLHEDIQRLKDQLASLETMPEGVDALVTPSQDRLAASEPLTLRGRSGLTRPPQGPAGLVHELFFPLPYNSEQVSIVDWLERSHGVAVQGPPGTGKTHTIANIVCHYLARGRRVLVSAKGDRALEVLQSKIPAPVRPLTVAVLAGDREGLRQFRSAIEAITHTVTQLHPDEVRARLHQAHSDIHRAHSELALLDRRIAAIAQQQLSDVEFEGDRWRPQRMAEHVAQGEARYAWWTDRPTLAPEHAPPLSALEVARLREVRRALGPDMVRVATGIPSCQDLPAADDVGAMHQALLTLHQLAQDTAQGDLPALLDTSAATLSAAQTLRDLLADAQPQVLALERAEQAWPVQVRQRCAQAGLSSERTALLALLDDLAVLTRERAAFLRLPVVLPPQDALSPALREVLERAASTGRPFGRFNLGAAELKARVAHIRVAGLAPVTPADWAHTVRCQRLHERCVMFRARWQAIAPALGLPELPSDAPTLLGEIDVIAAALRPALALSESLDAVLPLRLAEVFAPVPALPPSVGSTDIARLLRALDRHLAGAELSRAQAQHDSLRQRIAQAPEGPLRQAWHDWFAQQLGQPGVPVDVAVAQYVELLGAWRRLEALLPAYATLEALTTRIAEAGAPQWAARLRQACTERQGDDPQVPADWREAWQWARLRTHVDGIDAHAELAQLTQQRQALEHTLARRYEDVVAQSAWLAMRVNASPKVLSALARYQTAVRLIGKGTGAHALRHRQDAQQAMQEAQSAVPCWIMSHARVSEMLPAQIGSFDLVIVDEASQSDLWALPVLLRGRKLLIVGDDKQVSPEAGGFLAASRVQALRERFLVDQPHAAVLTPLHSLYDMASSVFAASKVMLREHFRCAAPIIAYSNHTFYDGAIQPLRVPTASERLDPPLIDLFVPSGRRDGRDINHDEAQAIADEIAAVLADPRCAGRSLGVISLLGFEQARYIDHLVRTRCDAAELQRRQFECGDARQFQGSERDILFLSLVVSPGACKALSGNVFEQRFNVATSRARDRMVLVRSVTMADLSPLDLRQGLLAHFSADTCAAPSPHGDDAHAALRALCESGFEREVLDALLTRGYHVQPQVRVGSYRIDLVVEGESDRRLAVECDGDEFHGPDRWAADMQRQRVLERAGWVFWRCFASTWHRRQAQVIADLEHTLQHHGIQPLGRQRQLGRVLEQRVWQPPGLA</sequence>
<keyword evidence="10" id="KW-1185">Reference proteome</keyword>
<keyword evidence="3" id="KW-0378">Hydrolase</keyword>
<dbReference type="GO" id="GO:0005524">
    <property type="term" value="F:ATP binding"/>
    <property type="evidence" value="ECO:0007669"/>
    <property type="project" value="UniProtKB-KW"/>
</dbReference>
<evidence type="ECO:0000256" key="4">
    <source>
        <dbReference type="ARBA" id="ARBA00022806"/>
    </source>
</evidence>
<dbReference type="OrthoDB" id="9757917at2"/>
<evidence type="ECO:0000259" key="6">
    <source>
        <dbReference type="Pfam" id="PF13086"/>
    </source>
</evidence>
<evidence type="ECO:0000313" key="9">
    <source>
        <dbReference type="EMBL" id="ASM78549.1"/>
    </source>
</evidence>
<feature type="domain" description="DNA2/NAM7 helicase-like C-terminal" evidence="7">
    <location>
        <begin position="1163"/>
        <end position="1344"/>
    </location>
</feature>
<dbReference type="InterPro" id="IPR047187">
    <property type="entry name" value="SF1_C_Upf1"/>
</dbReference>
<dbReference type="InterPro" id="IPR027417">
    <property type="entry name" value="P-loop_NTPase"/>
</dbReference>
<evidence type="ECO:0000256" key="1">
    <source>
        <dbReference type="ARBA" id="ARBA00007913"/>
    </source>
</evidence>
<keyword evidence="2" id="KW-0547">Nucleotide-binding</keyword>
<dbReference type="InterPro" id="IPR041679">
    <property type="entry name" value="DNA2/NAM7-like_C"/>
</dbReference>
<dbReference type="Gene3D" id="3.40.50.300">
    <property type="entry name" value="P-loop containing nucleotide triphosphate hydrolases"/>
    <property type="match status" value="3"/>
</dbReference>
<evidence type="ECO:0000256" key="3">
    <source>
        <dbReference type="ARBA" id="ARBA00022801"/>
    </source>
</evidence>
<keyword evidence="4 9" id="KW-0347">Helicase</keyword>
<evidence type="ECO:0000256" key="2">
    <source>
        <dbReference type="ARBA" id="ARBA00022741"/>
    </source>
</evidence>
<dbReference type="CDD" id="cd18808">
    <property type="entry name" value="SF1_C_Upf1"/>
    <property type="match status" value="1"/>
</dbReference>